<dbReference type="RefSeq" id="WP_184651301.1">
    <property type="nucleotide sequence ID" value="NZ_JACHFR010000001.1"/>
</dbReference>
<dbReference type="SUPFAM" id="SSF56935">
    <property type="entry name" value="Porins"/>
    <property type="match status" value="1"/>
</dbReference>
<dbReference type="AlphaFoldDB" id="A0A840S872"/>
<reference evidence="3 5" key="1">
    <citation type="submission" date="2018-08" db="EMBL/GenBank/DDBJ databases">
        <title>The first complete genome of Treponema rectale (CHPAT), a commensal spirochete of the bovine rectum.</title>
        <authorList>
            <person name="Staton G.J."/>
            <person name="Clegg S.R."/>
            <person name="Carter S.D."/>
            <person name="Radford A.D."/>
            <person name="Darby A."/>
            <person name="Hall N."/>
            <person name="Birtles R.J."/>
            <person name="Evans N.J."/>
        </authorList>
    </citation>
    <scope>NUCLEOTIDE SEQUENCE [LARGE SCALE GENOMIC DNA]</scope>
    <source>
        <strain evidence="3 5">CHPA</strain>
    </source>
</reference>
<evidence type="ECO:0000313" key="5">
    <source>
        <dbReference type="Proteomes" id="UP000593591"/>
    </source>
</evidence>
<sequence length="841" mass="93087">MKKVYLLGFLFLPALVFSRELKVSVFDGDLEFPLEGAALSLQGSTSSVYSDENGAAVFDVPDDVDSGIITSVLPGYAKSSVEFSSGDVFINVYMSMADVIEGEELIVKRTASQSGGEKTGVSTVISREEMQTTANVGIIEDCMSSVRTLPGVSYSGAWGSKPSIRGGEPKETSCLLDGMYTIFPWHWGGGASIFNPSIVDSIKLSNGVFSARYGRASSGLIEAETLKPDYEKFHVNASLSTTCADLFAQVPFGKNTGGMILGSHLTYLDPLCMAVKATGSDLLDSVERAPYIRDAFIKTSLTPYPELDISMIGFFGSDGIGIDLSEEDKGITTAAKLDYDIYQALGGLNVKYLVTDSFFLQGLLSYNGIYEDLEQKVTENGNVLYNQDFIEKYSSKYSGVYSGAGYELDNLETNVAERINSHLVFGKFEGEIQFSDMNQLCFGVEETFSTTTTKQNINGWSDIETSDGTFFKNINFSTYSKGNCVLDNSVYFSWVHGNENSLIESEVGVRGEFINLWNKKDDYTLNFIPDICPRASVTFTPVRNTSCFERVSFNAGSGIFVSIPMETMMFTKEMGLKNFDVHTNRALLGVIGAEAVFNGGWSVKLESYYRHYLSRIYTYSTLDAASNWEDISLFAKSNGQGHVFGLDFMLEKKREGIWDGYCSYSFVYARLKNPAGISGDESIEPGSDTELDKWFYPSYHRFHTVNLVSNWHFKNNWTLTVKGTLATGTPKEKTGGVTCYAAEMDDGTVIQRYTRSSFYSDTLRTQISCPVDLRIAKNWVSEDNKKSWEFYFALQDVFVNLYSPKGGKSFNSYTGEVSEVEDSADFNIGIPIPSLGFKMNF</sequence>
<proteinExistence type="predicted"/>
<dbReference type="Pfam" id="PF07715">
    <property type="entry name" value="Plug"/>
    <property type="match status" value="1"/>
</dbReference>
<evidence type="ECO:0000259" key="1">
    <source>
        <dbReference type="Pfam" id="PF07715"/>
    </source>
</evidence>
<name>A0A840S872_9SPIR</name>
<reference evidence="2 4" key="2">
    <citation type="submission" date="2020-08" db="EMBL/GenBank/DDBJ databases">
        <title>Genomic Encyclopedia of Type Strains, Phase IV (KMG-IV): sequencing the most valuable type-strain genomes for metagenomic binning, comparative biology and taxonomic classification.</title>
        <authorList>
            <person name="Goeker M."/>
        </authorList>
    </citation>
    <scope>NUCLEOTIDE SEQUENCE [LARGE SCALE GENOMIC DNA]</scope>
    <source>
        <strain evidence="2 4">DSM 103679</strain>
    </source>
</reference>
<dbReference type="InterPro" id="IPR037066">
    <property type="entry name" value="Plug_dom_sf"/>
</dbReference>
<evidence type="ECO:0000313" key="4">
    <source>
        <dbReference type="Proteomes" id="UP000578697"/>
    </source>
</evidence>
<dbReference type="InterPro" id="IPR012910">
    <property type="entry name" value="Plug_dom"/>
</dbReference>
<dbReference type="EMBL" id="JACHFR010000001">
    <property type="protein sequence ID" value="MBB5217857.1"/>
    <property type="molecule type" value="Genomic_DNA"/>
</dbReference>
<protein>
    <recommendedName>
        <fullName evidence="1">TonB-dependent receptor plug domain-containing protein</fullName>
    </recommendedName>
</protein>
<dbReference type="Proteomes" id="UP000578697">
    <property type="component" value="Unassembled WGS sequence"/>
</dbReference>
<dbReference type="EMBL" id="CP031517">
    <property type="protein sequence ID" value="QOS40419.1"/>
    <property type="molecule type" value="Genomic_DNA"/>
</dbReference>
<dbReference type="KEGG" id="trc:DYE49_08100"/>
<evidence type="ECO:0000313" key="3">
    <source>
        <dbReference type="EMBL" id="QOS40419.1"/>
    </source>
</evidence>
<keyword evidence="4" id="KW-1185">Reference proteome</keyword>
<dbReference type="Gene3D" id="2.170.130.10">
    <property type="entry name" value="TonB-dependent receptor, plug domain"/>
    <property type="match status" value="1"/>
</dbReference>
<dbReference type="Proteomes" id="UP000593591">
    <property type="component" value="Chromosome"/>
</dbReference>
<organism evidence="2 4">
    <name type="scientific">Treponema rectale</name>
    <dbReference type="NCBI Taxonomy" id="744512"/>
    <lineage>
        <taxon>Bacteria</taxon>
        <taxon>Pseudomonadati</taxon>
        <taxon>Spirochaetota</taxon>
        <taxon>Spirochaetia</taxon>
        <taxon>Spirochaetales</taxon>
        <taxon>Treponemataceae</taxon>
        <taxon>Treponema</taxon>
    </lineage>
</organism>
<accession>A0A840S872</accession>
<evidence type="ECO:0000313" key="2">
    <source>
        <dbReference type="EMBL" id="MBB5217857.1"/>
    </source>
</evidence>
<gene>
    <name evidence="3" type="ORF">DYE49_08100</name>
    <name evidence="2" type="ORF">HNP77_000201</name>
</gene>
<feature type="domain" description="TonB-dependent receptor plug" evidence="1">
    <location>
        <begin position="119"/>
        <end position="219"/>
    </location>
</feature>